<feature type="region of interest" description="Disordered" evidence="1">
    <location>
        <begin position="504"/>
        <end position="524"/>
    </location>
</feature>
<comment type="caution">
    <text evidence="3">The sequence shown here is derived from an EMBL/GenBank/DDBJ whole genome shotgun (WGS) entry which is preliminary data.</text>
</comment>
<gene>
    <name evidence="3" type="ORF">JIN84_14585</name>
</gene>
<dbReference type="SUPFAM" id="SSF49299">
    <property type="entry name" value="PKD domain"/>
    <property type="match status" value="1"/>
</dbReference>
<keyword evidence="4" id="KW-1185">Reference proteome</keyword>
<dbReference type="Proteomes" id="UP000600139">
    <property type="component" value="Unassembled WGS sequence"/>
</dbReference>
<evidence type="ECO:0000256" key="1">
    <source>
        <dbReference type="SAM" id="MobiDB-lite"/>
    </source>
</evidence>
<evidence type="ECO:0000313" key="3">
    <source>
        <dbReference type="EMBL" id="MBK1816849.1"/>
    </source>
</evidence>
<accession>A0A934VCU2</accession>
<dbReference type="GO" id="GO:0007160">
    <property type="term" value="P:cell-matrix adhesion"/>
    <property type="evidence" value="ECO:0007669"/>
    <property type="project" value="InterPro"/>
</dbReference>
<dbReference type="RefSeq" id="WP_200351774.1">
    <property type="nucleotide sequence ID" value="NZ_BAABHZ010000006.1"/>
</dbReference>
<dbReference type="AlphaFoldDB" id="A0A934VCU2"/>
<evidence type="ECO:0000259" key="2">
    <source>
        <dbReference type="Pfam" id="PF06119"/>
    </source>
</evidence>
<feature type="domain" description="NIDO" evidence="2">
    <location>
        <begin position="138"/>
        <end position="274"/>
    </location>
</feature>
<protein>
    <recommendedName>
        <fullName evidence="2">NIDO domain-containing protein</fullName>
    </recommendedName>
</protein>
<sequence length="524" mass="56012">MKNVGRRIVDGRLFLSVAGVWSMMGYASAQSTVPLRITPMEPGCYLLDWQAQEQKTHMLEGSRDLVTWKGISRVVEGSGNARSLLFEGSESTYFFRLREGAIRPGFNAVELPPNDDYSSNARLLPFVVNFLGTDYGACYVNNNGNITFGDNLSVFTPEDLRTINAQILAPFWADVDTRAEGSGVIHFSKSHDAAGFVQEYVDGHRAFGATYSEVGHFDLHPDKLNSFQIVIIEREDTGARNFDVEFNYNRIEWEAGDVDGEDGYGGLSARAGIAGRGPKPANQKFAMEVEGSGVPGAFLDKIRSSGAENTGSGLVHRTWNSDVPGRLRFEFRNGALFGAMRVNAGADVTLPYGASGSIQLQGEVFLAGVGGYTALWTQTGGATAQIANAASLTPNVTLPEAGSYVFRLTTTTKTKPRFSSYDEIIVTLEDEILTVHAGSPIELEGNAPYTVTLAGSAGFTGGGQLTLAWSQSGGETAQVSNPAILNPQVTLPGPGAYEFTLTATTDGSPPRVGSSTVTVTHSAP</sequence>
<organism evidence="3 4">
    <name type="scientific">Luteolibacter yonseiensis</name>
    <dbReference type="NCBI Taxonomy" id="1144680"/>
    <lineage>
        <taxon>Bacteria</taxon>
        <taxon>Pseudomonadati</taxon>
        <taxon>Verrucomicrobiota</taxon>
        <taxon>Verrucomicrobiia</taxon>
        <taxon>Verrucomicrobiales</taxon>
        <taxon>Verrucomicrobiaceae</taxon>
        <taxon>Luteolibacter</taxon>
    </lineage>
</organism>
<dbReference type="InterPro" id="IPR013783">
    <property type="entry name" value="Ig-like_fold"/>
</dbReference>
<reference evidence="3" key="1">
    <citation type="submission" date="2021-01" db="EMBL/GenBank/DDBJ databases">
        <title>Modified the classification status of verrucomicrobia.</title>
        <authorList>
            <person name="Feng X."/>
        </authorList>
    </citation>
    <scope>NUCLEOTIDE SEQUENCE</scope>
    <source>
        <strain evidence="3">JCM 18052</strain>
    </source>
</reference>
<dbReference type="Pfam" id="PF06119">
    <property type="entry name" value="NIDO"/>
    <property type="match status" value="1"/>
</dbReference>
<dbReference type="InterPro" id="IPR003886">
    <property type="entry name" value="NIDO_dom"/>
</dbReference>
<dbReference type="Gene3D" id="2.60.40.10">
    <property type="entry name" value="Immunoglobulins"/>
    <property type="match status" value="2"/>
</dbReference>
<dbReference type="InterPro" id="IPR035986">
    <property type="entry name" value="PKD_dom_sf"/>
</dbReference>
<evidence type="ECO:0000313" key="4">
    <source>
        <dbReference type="Proteomes" id="UP000600139"/>
    </source>
</evidence>
<name>A0A934VCU2_9BACT</name>
<dbReference type="EMBL" id="JAENIK010000011">
    <property type="protein sequence ID" value="MBK1816849.1"/>
    <property type="molecule type" value="Genomic_DNA"/>
</dbReference>
<proteinExistence type="predicted"/>